<dbReference type="InterPro" id="IPR026859">
    <property type="entry name" value="Myosin-bd"/>
</dbReference>
<keyword evidence="9 14" id="KW-1133">Transmembrane helix</keyword>
<comment type="similarity">
    <text evidence="4">Belongs to the vezatin family.</text>
</comment>
<evidence type="ECO:0000256" key="9">
    <source>
        <dbReference type="ARBA" id="ARBA00022989"/>
    </source>
</evidence>
<keyword evidence="8" id="KW-0965">Cell junction</keyword>
<dbReference type="GO" id="GO:0005886">
    <property type="term" value="C:plasma membrane"/>
    <property type="evidence" value="ECO:0007669"/>
    <property type="project" value="UniProtKB-SubCell"/>
</dbReference>
<dbReference type="OMA" id="DANTNML"/>
<name>M2MED8_BAUPA</name>
<dbReference type="HOGENOM" id="CLU_005766_2_0_1"/>
<accession>M2MED8</accession>
<evidence type="ECO:0000256" key="6">
    <source>
        <dbReference type="ARBA" id="ARBA00022475"/>
    </source>
</evidence>
<evidence type="ECO:0000313" key="16">
    <source>
        <dbReference type="EMBL" id="EMC94941.1"/>
    </source>
</evidence>
<dbReference type="STRING" id="717646.M2MED8"/>
<sequence length="626" mass="68049">METVHADGTPLAAYLEGTGRGLPTAAVPGLTSAKGQGSFEPEEEQTHREDHPFAITSNQFAPSSRYGADARLHNAWSVAINSRLGSADNARFLEHFRYTIVASQLLNEYLDHGALHPGLGSNPLQLDGAEDQLRVTSLTTSLYGAALTAVLAFALVCVLSWATSERSGSVSKGRIALALITFALAALLGYAYVRRQWLKSIRLQAVTAVSELTASWQGFEASTSSALSLIQEVELVSKGYKLGTPLPPASRIEENGTSRRCGRLRKALHNAYTTAIPTCVKACTTLRRLSDEDDFEKFLEVYDVNPQDAKQASGDDPLLPLEDDAESLKSLRVMSYRAGILRRIVLCALMALEADGGKPDFARWRVATETMRALSANLGGPAEKLRLIMTEMESLTIPATPLTPPKSGGHGQARQRMRGQVRKISMLSSGIRALQAKMHILREETNRSIEQQEDLTDLGPSLMAQYESIGTDLKELMQAWEAGKASLQTNLTKQEHRISMASSSAASGIRSPVSSFGGSLGGLTAVEEGSTPAEALKALNGETFCDRSSMATTPSDEEQVFEAVAMPRQRSTLSREERIAKMQEERERQATVRAKRDSNTNMLRELESVINLRPRAKTGSARITSL</sequence>
<dbReference type="Proteomes" id="UP000011761">
    <property type="component" value="Unassembled WGS sequence"/>
</dbReference>
<evidence type="ECO:0000256" key="11">
    <source>
        <dbReference type="ARBA" id="ARBA00023136"/>
    </source>
</evidence>
<dbReference type="RefSeq" id="XP_007677613.1">
    <property type="nucleotide sequence ID" value="XM_007679423.1"/>
</dbReference>
<feature type="transmembrane region" description="Helical" evidence="14">
    <location>
        <begin position="142"/>
        <end position="163"/>
    </location>
</feature>
<dbReference type="EMBL" id="KB445557">
    <property type="protein sequence ID" value="EMC94941.1"/>
    <property type="molecule type" value="Genomic_DNA"/>
</dbReference>
<evidence type="ECO:0000256" key="10">
    <source>
        <dbReference type="ARBA" id="ARBA00023054"/>
    </source>
</evidence>
<reference evidence="16 17" key="1">
    <citation type="journal article" date="2012" name="PLoS Pathog.">
        <title>Diverse lifestyles and strategies of plant pathogenesis encoded in the genomes of eighteen Dothideomycetes fungi.</title>
        <authorList>
            <person name="Ohm R.A."/>
            <person name="Feau N."/>
            <person name="Henrissat B."/>
            <person name="Schoch C.L."/>
            <person name="Horwitz B.A."/>
            <person name="Barry K.W."/>
            <person name="Condon B.J."/>
            <person name="Copeland A.C."/>
            <person name="Dhillon B."/>
            <person name="Glaser F."/>
            <person name="Hesse C.N."/>
            <person name="Kosti I."/>
            <person name="LaButti K."/>
            <person name="Lindquist E.A."/>
            <person name="Lucas S."/>
            <person name="Salamov A.A."/>
            <person name="Bradshaw R.E."/>
            <person name="Ciuffetti L."/>
            <person name="Hamelin R.C."/>
            <person name="Kema G.H.J."/>
            <person name="Lawrence C."/>
            <person name="Scott J.A."/>
            <person name="Spatafora J.W."/>
            <person name="Turgeon B.G."/>
            <person name="de Wit P.J.G.M."/>
            <person name="Zhong S."/>
            <person name="Goodwin S.B."/>
            <person name="Grigoriev I.V."/>
        </authorList>
    </citation>
    <scope>NUCLEOTIDE SEQUENCE [LARGE SCALE GENOMIC DNA]</scope>
    <source>
        <strain evidence="16 17">UAMH 10762</strain>
    </source>
</reference>
<evidence type="ECO:0000256" key="8">
    <source>
        <dbReference type="ARBA" id="ARBA00022949"/>
    </source>
</evidence>
<comment type="subcellular location">
    <subcellularLocation>
        <location evidence="2">Cell junction</location>
        <location evidence="2">Adherens junction</location>
    </subcellularLocation>
    <subcellularLocation>
        <location evidence="3">Cell membrane</location>
        <topology evidence="3">Multi-pass membrane protein</topology>
    </subcellularLocation>
    <subcellularLocation>
        <location evidence="1">Nucleus</location>
    </subcellularLocation>
</comment>
<dbReference type="InterPro" id="IPR026858">
    <property type="entry name" value="Vezatin"/>
</dbReference>
<evidence type="ECO:0000256" key="2">
    <source>
        <dbReference type="ARBA" id="ARBA00004536"/>
    </source>
</evidence>
<dbReference type="GO" id="GO:0017022">
    <property type="term" value="F:myosin binding"/>
    <property type="evidence" value="ECO:0007669"/>
    <property type="project" value="InterPro"/>
</dbReference>
<dbReference type="GO" id="GO:0005634">
    <property type="term" value="C:nucleus"/>
    <property type="evidence" value="ECO:0007669"/>
    <property type="project" value="UniProtKB-SubCell"/>
</dbReference>
<keyword evidence="6" id="KW-1003">Cell membrane</keyword>
<evidence type="ECO:0000313" key="17">
    <source>
        <dbReference type="Proteomes" id="UP000011761"/>
    </source>
</evidence>
<evidence type="ECO:0000256" key="13">
    <source>
        <dbReference type="SAM" id="MobiDB-lite"/>
    </source>
</evidence>
<dbReference type="PANTHER" id="PTHR15989:SF5">
    <property type="entry name" value="VEZATIN"/>
    <property type="match status" value="1"/>
</dbReference>
<evidence type="ECO:0000259" key="15">
    <source>
        <dbReference type="Pfam" id="PF12632"/>
    </source>
</evidence>
<organism evidence="16 17">
    <name type="scientific">Baudoinia panamericana (strain UAMH 10762)</name>
    <name type="common">Angels' share fungus</name>
    <name type="synonym">Baudoinia compniacensis (strain UAMH 10762)</name>
    <dbReference type="NCBI Taxonomy" id="717646"/>
    <lineage>
        <taxon>Eukaryota</taxon>
        <taxon>Fungi</taxon>
        <taxon>Dikarya</taxon>
        <taxon>Ascomycota</taxon>
        <taxon>Pezizomycotina</taxon>
        <taxon>Dothideomycetes</taxon>
        <taxon>Dothideomycetidae</taxon>
        <taxon>Mycosphaerellales</taxon>
        <taxon>Teratosphaeriaceae</taxon>
        <taxon>Baudoinia</taxon>
    </lineage>
</organism>
<dbReference type="eggNOG" id="ENOG502QSNT">
    <property type="taxonomic scope" value="Eukaryota"/>
</dbReference>
<protein>
    <recommendedName>
        <fullName evidence="5">Vezatin</fullName>
    </recommendedName>
</protein>
<keyword evidence="12" id="KW-0539">Nucleus</keyword>
<dbReference type="PANTHER" id="PTHR15989">
    <property type="entry name" value="VEZATIN"/>
    <property type="match status" value="1"/>
</dbReference>
<dbReference type="GO" id="GO:0098609">
    <property type="term" value="P:cell-cell adhesion"/>
    <property type="evidence" value="ECO:0007669"/>
    <property type="project" value="InterPro"/>
</dbReference>
<keyword evidence="10" id="KW-0175">Coiled coil</keyword>
<feature type="domain" description="Myosin-binding" evidence="15">
    <location>
        <begin position="151"/>
        <end position="437"/>
    </location>
</feature>
<evidence type="ECO:0000256" key="1">
    <source>
        <dbReference type="ARBA" id="ARBA00004123"/>
    </source>
</evidence>
<feature type="region of interest" description="Disordered" evidence="13">
    <location>
        <begin position="24"/>
        <end position="45"/>
    </location>
</feature>
<keyword evidence="17" id="KW-1185">Reference proteome</keyword>
<evidence type="ECO:0000256" key="12">
    <source>
        <dbReference type="ARBA" id="ARBA00023242"/>
    </source>
</evidence>
<keyword evidence="7 14" id="KW-0812">Transmembrane</keyword>
<dbReference type="AlphaFoldDB" id="M2MED8"/>
<gene>
    <name evidence="16" type="ORF">BAUCODRAFT_73056</name>
</gene>
<proteinExistence type="inferred from homology"/>
<dbReference type="KEGG" id="bcom:BAUCODRAFT_73056"/>
<evidence type="ECO:0000256" key="5">
    <source>
        <dbReference type="ARBA" id="ARBA00018125"/>
    </source>
</evidence>
<evidence type="ECO:0000256" key="7">
    <source>
        <dbReference type="ARBA" id="ARBA00022692"/>
    </source>
</evidence>
<evidence type="ECO:0000256" key="3">
    <source>
        <dbReference type="ARBA" id="ARBA00004651"/>
    </source>
</evidence>
<evidence type="ECO:0000256" key="14">
    <source>
        <dbReference type="SAM" id="Phobius"/>
    </source>
</evidence>
<feature type="transmembrane region" description="Helical" evidence="14">
    <location>
        <begin position="175"/>
        <end position="193"/>
    </location>
</feature>
<dbReference type="Pfam" id="PF12632">
    <property type="entry name" value="Vezatin"/>
    <property type="match status" value="1"/>
</dbReference>
<dbReference type="GeneID" id="19116787"/>
<evidence type="ECO:0000256" key="4">
    <source>
        <dbReference type="ARBA" id="ARBA00007245"/>
    </source>
</evidence>
<keyword evidence="11 14" id="KW-0472">Membrane</keyword>
<dbReference type="OrthoDB" id="21151at2759"/>